<feature type="domain" description="PA" evidence="21">
    <location>
        <begin position="101"/>
        <end position="197"/>
    </location>
</feature>
<dbReference type="InterPro" id="IPR007484">
    <property type="entry name" value="Peptidase_M28"/>
</dbReference>
<name>A0A9E7R4E3_9EURY</name>
<keyword evidence="10" id="KW-0732">Signal</keyword>
<evidence type="ECO:0000256" key="9">
    <source>
        <dbReference type="ARBA" id="ARBA00022723"/>
    </source>
</evidence>
<proteinExistence type="predicted"/>
<comment type="subcellular location">
    <subcellularLocation>
        <location evidence="1">Endoplasmic reticulum</location>
    </subcellularLocation>
    <subcellularLocation>
        <location evidence="3">Golgi apparatus</location>
    </subcellularLocation>
    <subcellularLocation>
        <location evidence="2">Lysosome</location>
    </subcellularLocation>
    <subcellularLocation>
        <location evidence="4">Secreted</location>
    </subcellularLocation>
</comment>
<dbReference type="GO" id="GO:0070573">
    <property type="term" value="F:metallodipeptidase activity"/>
    <property type="evidence" value="ECO:0007669"/>
    <property type="project" value="InterPro"/>
</dbReference>
<evidence type="ECO:0000256" key="7">
    <source>
        <dbReference type="ARBA" id="ARBA00022645"/>
    </source>
</evidence>
<keyword evidence="24" id="KW-1185">Reference proteome</keyword>
<evidence type="ECO:0000256" key="16">
    <source>
        <dbReference type="ARBA" id="ARBA00023145"/>
    </source>
</evidence>
<evidence type="ECO:0000256" key="4">
    <source>
        <dbReference type="ARBA" id="ARBA00004613"/>
    </source>
</evidence>
<keyword evidence="13" id="KW-0862">Zinc</keyword>
<keyword evidence="8" id="KW-0645">Protease</keyword>
<dbReference type="InterPro" id="IPR046450">
    <property type="entry name" value="PA_dom_sf"/>
</dbReference>
<dbReference type="Pfam" id="PF02225">
    <property type="entry name" value="PA"/>
    <property type="match status" value="1"/>
</dbReference>
<organism evidence="23 24">
    <name type="scientific">Salinirubellus salinus</name>
    <dbReference type="NCBI Taxonomy" id="1364945"/>
    <lineage>
        <taxon>Archaea</taxon>
        <taxon>Methanobacteriati</taxon>
        <taxon>Methanobacteriota</taxon>
        <taxon>Stenosarchaea group</taxon>
        <taxon>Halobacteria</taxon>
        <taxon>Halobacteriales</taxon>
        <taxon>Natronomonadaceae</taxon>
        <taxon>Salinirubellus</taxon>
    </lineage>
</organism>
<evidence type="ECO:0000256" key="1">
    <source>
        <dbReference type="ARBA" id="ARBA00004240"/>
    </source>
</evidence>
<keyword evidence="14" id="KW-0333">Golgi apparatus</keyword>
<gene>
    <name evidence="23" type="ORF">N0B31_20360</name>
</gene>
<evidence type="ECO:0000256" key="5">
    <source>
        <dbReference type="ARBA" id="ARBA00014116"/>
    </source>
</evidence>
<protein>
    <recommendedName>
        <fullName evidence="5">Carboxypeptidase Q</fullName>
    </recommendedName>
    <alternativeName>
        <fullName evidence="20">Plasma glutamate carboxypeptidase</fullName>
    </alternativeName>
</protein>
<evidence type="ECO:0000256" key="15">
    <source>
        <dbReference type="ARBA" id="ARBA00023049"/>
    </source>
</evidence>
<keyword evidence="9" id="KW-0479">Metal-binding</keyword>
<keyword evidence="16" id="KW-0865">Zymogen</keyword>
<dbReference type="GO" id="GO:0005764">
    <property type="term" value="C:lysosome"/>
    <property type="evidence" value="ECO:0007669"/>
    <property type="project" value="UniProtKB-SubCell"/>
</dbReference>
<evidence type="ECO:0000256" key="2">
    <source>
        <dbReference type="ARBA" id="ARBA00004371"/>
    </source>
</evidence>
<evidence type="ECO:0000256" key="6">
    <source>
        <dbReference type="ARBA" id="ARBA00022525"/>
    </source>
</evidence>
<dbReference type="GO" id="GO:0046872">
    <property type="term" value="F:metal ion binding"/>
    <property type="evidence" value="ECO:0007669"/>
    <property type="project" value="UniProtKB-KW"/>
</dbReference>
<comment type="subunit">
    <text evidence="19">Homodimer. The monomeric form is inactive while the homodimer is active.</text>
</comment>
<dbReference type="EMBL" id="CP104003">
    <property type="protein sequence ID" value="UWM54460.1"/>
    <property type="molecule type" value="Genomic_DNA"/>
</dbReference>
<keyword evidence="12" id="KW-0256">Endoplasmic reticulum</keyword>
<evidence type="ECO:0000256" key="17">
    <source>
        <dbReference type="ARBA" id="ARBA00023180"/>
    </source>
</evidence>
<dbReference type="PANTHER" id="PTHR12053">
    <property type="entry name" value="PROTEASE FAMILY M28 PLASMA GLUTAMATE CARBOXYPEPTIDASE-RELATED"/>
    <property type="match status" value="1"/>
</dbReference>
<dbReference type="SUPFAM" id="SSF52025">
    <property type="entry name" value="PA domain"/>
    <property type="match status" value="1"/>
</dbReference>
<dbReference type="GO" id="GO:0004180">
    <property type="term" value="F:carboxypeptidase activity"/>
    <property type="evidence" value="ECO:0007669"/>
    <property type="project" value="UniProtKB-KW"/>
</dbReference>
<evidence type="ECO:0000256" key="18">
    <source>
        <dbReference type="ARBA" id="ARBA00023228"/>
    </source>
</evidence>
<evidence type="ECO:0000256" key="20">
    <source>
        <dbReference type="ARBA" id="ARBA00033328"/>
    </source>
</evidence>
<accession>A0A9E7R4E3</accession>
<dbReference type="Pfam" id="PF04389">
    <property type="entry name" value="Peptidase_M28"/>
    <property type="match status" value="1"/>
</dbReference>
<dbReference type="PANTHER" id="PTHR12053:SF3">
    <property type="entry name" value="CARBOXYPEPTIDASE Q"/>
    <property type="match status" value="1"/>
</dbReference>
<dbReference type="InterPro" id="IPR039866">
    <property type="entry name" value="CPQ"/>
</dbReference>
<evidence type="ECO:0000256" key="12">
    <source>
        <dbReference type="ARBA" id="ARBA00022824"/>
    </source>
</evidence>
<dbReference type="SUPFAM" id="SSF53187">
    <property type="entry name" value="Zn-dependent exopeptidases"/>
    <property type="match status" value="1"/>
</dbReference>
<evidence type="ECO:0000256" key="19">
    <source>
        <dbReference type="ARBA" id="ARBA00025833"/>
    </source>
</evidence>
<evidence type="ECO:0000313" key="23">
    <source>
        <dbReference type="EMBL" id="UWM54460.1"/>
    </source>
</evidence>
<dbReference type="AlphaFoldDB" id="A0A9E7R4E3"/>
<dbReference type="Proteomes" id="UP001057580">
    <property type="component" value="Chromosome"/>
</dbReference>
<dbReference type="GO" id="GO:0005576">
    <property type="term" value="C:extracellular region"/>
    <property type="evidence" value="ECO:0007669"/>
    <property type="project" value="UniProtKB-SubCell"/>
</dbReference>
<sequence>MATLPLATIGDAYASTYLWDCFRGLTDIGSRMAGHEGEAAGVGVLEAAFADGGQRAVTVTPFDVPGWWRDSSRLTLVGDSTRTFDAAHQLLALPGSPPGEVTARLVDVGYGTPDEVTATDVDGAIVLASSRNPPTMARPCNRTEKYAWAVDAGARGFLYCNDALAGGIPATGSVRFGSEMPGPVPAVGVSRELGERLRRHAADDGSVRLLVDCRTEPAVSRNVEGVVGPASGPEIVVTAHTDGHDVGEGARDNAAGAALLAEAGRLLASEDIELATRIRFLSTGAEELGLLGSRAWVETNGTADVAAHVNVDVVGFSRTMRAEGPAAVAEAFRAAAAELGVPRDPVGTADPYGGVWPFWYSDQWHFATRGVPSVTCRSVADAGRTALGWGHTHADTADKIDRRDLRDLAIHLATGLVRLAERADGLDPIPGCAVRARIPDATAEYLRLDGRWPW</sequence>
<evidence type="ECO:0000256" key="3">
    <source>
        <dbReference type="ARBA" id="ARBA00004555"/>
    </source>
</evidence>
<dbReference type="RefSeq" id="WP_260593480.1">
    <property type="nucleotide sequence ID" value="NZ_CP104003.1"/>
</dbReference>
<keyword evidence="6" id="KW-0964">Secreted</keyword>
<keyword evidence="15" id="KW-0482">Metalloprotease</keyword>
<evidence type="ECO:0000259" key="22">
    <source>
        <dbReference type="Pfam" id="PF04389"/>
    </source>
</evidence>
<evidence type="ECO:0000313" key="24">
    <source>
        <dbReference type="Proteomes" id="UP001057580"/>
    </source>
</evidence>
<keyword evidence="7" id="KW-0121">Carboxypeptidase</keyword>
<dbReference type="InterPro" id="IPR003137">
    <property type="entry name" value="PA_domain"/>
</dbReference>
<evidence type="ECO:0000256" key="11">
    <source>
        <dbReference type="ARBA" id="ARBA00022801"/>
    </source>
</evidence>
<evidence type="ECO:0000256" key="8">
    <source>
        <dbReference type="ARBA" id="ARBA00022670"/>
    </source>
</evidence>
<feature type="domain" description="Peptidase M28" evidence="22">
    <location>
        <begin position="230"/>
        <end position="409"/>
    </location>
</feature>
<keyword evidence="11" id="KW-0378">Hydrolase</keyword>
<dbReference type="KEGG" id="ssai:N0B31_20360"/>
<keyword evidence="18" id="KW-0458">Lysosome</keyword>
<evidence type="ECO:0000256" key="13">
    <source>
        <dbReference type="ARBA" id="ARBA00022833"/>
    </source>
</evidence>
<evidence type="ECO:0000259" key="21">
    <source>
        <dbReference type="Pfam" id="PF02225"/>
    </source>
</evidence>
<evidence type="ECO:0000256" key="10">
    <source>
        <dbReference type="ARBA" id="ARBA00022729"/>
    </source>
</evidence>
<evidence type="ECO:0000256" key="14">
    <source>
        <dbReference type="ARBA" id="ARBA00023034"/>
    </source>
</evidence>
<keyword evidence="17" id="KW-0325">Glycoprotein</keyword>
<dbReference type="GeneID" id="74944828"/>
<dbReference type="GO" id="GO:0006508">
    <property type="term" value="P:proteolysis"/>
    <property type="evidence" value="ECO:0007669"/>
    <property type="project" value="UniProtKB-KW"/>
</dbReference>
<dbReference type="Gene3D" id="3.50.30.30">
    <property type="match status" value="1"/>
</dbReference>
<dbReference type="Gene3D" id="3.40.630.10">
    <property type="entry name" value="Zn peptidases"/>
    <property type="match status" value="1"/>
</dbReference>
<reference evidence="23" key="1">
    <citation type="submission" date="2022-09" db="EMBL/GenBank/DDBJ databases">
        <title>Diverse halophilic archaea isolated from saline environments.</title>
        <authorList>
            <person name="Cui H.-L."/>
        </authorList>
    </citation>
    <scope>NUCLEOTIDE SEQUENCE</scope>
    <source>
        <strain evidence="23">ZS-35-S2</strain>
    </source>
</reference>